<dbReference type="EMBL" id="FQWL01000005">
    <property type="protein sequence ID" value="SHG89000.1"/>
    <property type="molecule type" value="Genomic_DNA"/>
</dbReference>
<dbReference type="OrthoDB" id="1438107at2"/>
<gene>
    <name evidence="1" type="ORF">SAMN04488116_2801</name>
</gene>
<proteinExistence type="predicted"/>
<accession>A0A1M5NHK5</accession>
<dbReference type="STRING" id="570519.SAMN04488116_2801"/>
<name>A0A1M5NHK5_9FLAO</name>
<dbReference type="Proteomes" id="UP000184532">
    <property type="component" value="Unassembled WGS sequence"/>
</dbReference>
<reference evidence="2" key="1">
    <citation type="submission" date="2016-11" db="EMBL/GenBank/DDBJ databases">
        <authorList>
            <person name="Varghese N."/>
            <person name="Submissions S."/>
        </authorList>
    </citation>
    <scope>NUCLEOTIDE SEQUENCE [LARGE SCALE GENOMIC DNA]</scope>
    <source>
        <strain evidence="2">DSM 22638</strain>
    </source>
</reference>
<dbReference type="Pfam" id="PF21813">
    <property type="entry name" value="DUF6882"/>
    <property type="match status" value="1"/>
</dbReference>
<evidence type="ECO:0000313" key="1">
    <source>
        <dbReference type="EMBL" id="SHG89000.1"/>
    </source>
</evidence>
<protein>
    <submittedName>
        <fullName evidence="1">Uncharacterized protein</fullName>
    </submittedName>
</protein>
<sequence length="185" mass="21126">MKALIHYGVAFMAFLAFQTTETSPIEALVTSDCKTFFKSAMDEMVADQEDFMERYLNGSDADYTRAYDFEKNVLKIQKRKNGFTVMEIEFIPVGHFDASKKIWHWAWENGGEDSNFAADYHEVKAYGMENGCDKLTVDQWLGEEINAWEMAAAVNHILKGKGAARHYTPSKYTYVVFKSIKPAVD</sequence>
<dbReference type="AlphaFoldDB" id="A0A1M5NHK5"/>
<evidence type="ECO:0000313" key="2">
    <source>
        <dbReference type="Proteomes" id="UP000184532"/>
    </source>
</evidence>
<dbReference type="RefSeq" id="WP_073180726.1">
    <property type="nucleotide sequence ID" value="NZ_FQWL01000005.1"/>
</dbReference>
<organism evidence="1 2">
    <name type="scientific">Flagellimonas flava</name>
    <dbReference type="NCBI Taxonomy" id="570519"/>
    <lineage>
        <taxon>Bacteria</taxon>
        <taxon>Pseudomonadati</taxon>
        <taxon>Bacteroidota</taxon>
        <taxon>Flavobacteriia</taxon>
        <taxon>Flavobacteriales</taxon>
        <taxon>Flavobacteriaceae</taxon>
        <taxon>Flagellimonas</taxon>
    </lineage>
</organism>
<keyword evidence="2" id="KW-1185">Reference proteome</keyword>
<dbReference type="InterPro" id="IPR049249">
    <property type="entry name" value="DUF6882"/>
</dbReference>